<name>K0R0L6_THAOC</name>
<dbReference type="eggNOG" id="ENOG502T4DD">
    <property type="taxonomic scope" value="Eukaryota"/>
</dbReference>
<evidence type="ECO:0000313" key="3">
    <source>
        <dbReference type="Proteomes" id="UP000266841"/>
    </source>
</evidence>
<dbReference type="EMBL" id="AGNL01049824">
    <property type="protein sequence ID" value="EJK44339.1"/>
    <property type="molecule type" value="Genomic_DNA"/>
</dbReference>
<protein>
    <submittedName>
        <fullName evidence="2">Uncharacterized protein</fullName>
    </submittedName>
</protein>
<organism evidence="2 3">
    <name type="scientific">Thalassiosira oceanica</name>
    <name type="common">Marine diatom</name>
    <dbReference type="NCBI Taxonomy" id="159749"/>
    <lineage>
        <taxon>Eukaryota</taxon>
        <taxon>Sar</taxon>
        <taxon>Stramenopiles</taxon>
        <taxon>Ochrophyta</taxon>
        <taxon>Bacillariophyta</taxon>
        <taxon>Coscinodiscophyceae</taxon>
        <taxon>Thalassiosirophycidae</taxon>
        <taxon>Thalassiosirales</taxon>
        <taxon>Thalassiosiraceae</taxon>
        <taxon>Thalassiosira</taxon>
    </lineage>
</organism>
<accession>K0R0L6</accession>
<comment type="caution">
    <text evidence="2">The sequence shown here is derived from an EMBL/GenBank/DDBJ whole genome shotgun (WGS) entry which is preliminary data.</text>
</comment>
<proteinExistence type="predicted"/>
<evidence type="ECO:0000313" key="2">
    <source>
        <dbReference type="EMBL" id="EJK44339.1"/>
    </source>
</evidence>
<dbReference type="AlphaFoldDB" id="K0R0L6"/>
<evidence type="ECO:0000256" key="1">
    <source>
        <dbReference type="SAM" id="MobiDB-lite"/>
    </source>
</evidence>
<dbReference type="OrthoDB" id="42516at2759"/>
<keyword evidence="3" id="KW-1185">Reference proteome</keyword>
<sequence length="329" mass="36489">MEEWEIALNAGKVSQAAVEAFVKEHSLNPTNDSHVEMTQVLGGRIVAVITRFDELEEDLLGRCARRLVELEDEGDDSCRNRFVRVGVPDSELEAFTSVDTELGLTDGVSPADAFDAECLFCEGLRSNRARSLLAMFLKEIEGPGLRRNKVEVPCMDVDFLGDEEWEVLFGSKSGEANEESNAPTSPKQDDVPADSVEPDTGDIAAIASPLHPVVLDAVEEGLRLRSKNITTSPLRLIDNSIEMYDVQFTVGKFVERFLSSRDDLNMFTTEEVEVIGGRAVGALMRLEDLEWEWNHRVTSSGSFNDMGVEEYMHEVGLARGIGADRCWCH</sequence>
<gene>
    <name evidence="2" type="ORF">THAOC_37130</name>
</gene>
<feature type="region of interest" description="Disordered" evidence="1">
    <location>
        <begin position="174"/>
        <end position="200"/>
    </location>
</feature>
<reference evidence="2 3" key="1">
    <citation type="journal article" date="2012" name="Genome Biol.">
        <title>Genome and low-iron response of an oceanic diatom adapted to chronic iron limitation.</title>
        <authorList>
            <person name="Lommer M."/>
            <person name="Specht M."/>
            <person name="Roy A.S."/>
            <person name="Kraemer L."/>
            <person name="Andreson R."/>
            <person name="Gutowska M.A."/>
            <person name="Wolf J."/>
            <person name="Bergner S.V."/>
            <person name="Schilhabel M.B."/>
            <person name="Klostermeier U.C."/>
            <person name="Beiko R.G."/>
            <person name="Rosenstiel P."/>
            <person name="Hippler M."/>
            <person name="Laroche J."/>
        </authorList>
    </citation>
    <scope>NUCLEOTIDE SEQUENCE [LARGE SCALE GENOMIC DNA]</scope>
    <source>
        <strain evidence="2 3">CCMP1005</strain>
    </source>
</reference>
<dbReference type="Proteomes" id="UP000266841">
    <property type="component" value="Unassembled WGS sequence"/>
</dbReference>